<keyword evidence="2" id="KW-0805">Transcription regulation</keyword>
<evidence type="ECO:0000256" key="1">
    <source>
        <dbReference type="ARBA" id="ARBA00004123"/>
    </source>
</evidence>
<keyword evidence="6" id="KW-0732">Signal</keyword>
<dbReference type="Gramene" id="KVH95126">
    <property type="protein sequence ID" value="KVH95126"/>
    <property type="gene ID" value="Ccrd_002841"/>
</dbReference>
<keyword evidence="5" id="KW-0539">Nucleus</keyword>
<evidence type="ECO:0000256" key="3">
    <source>
        <dbReference type="ARBA" id="ARBA00023125"/>
    </source>
</evidence>
<evidence type="ECO:0000256" key="5">
    <source>
        <dbReference type="ARBA" id="ARBA00023242"/>
    </source>
</evidence>
<protein>
    <submittedName>
        <fullName evidence="8">Basic-leucine zipper domain-containing protein</fullName>
    </submittedName>
</protein>
<evidence type="ECO:0000259" key="7">
    <source>
        <dbReference type="Pfam" id="PF00170"/>
    </source>
</evidence>
<evidence type="ECO:0000256" key="2">
    <source>
        <dbReference type="ARBA" id="ARBA00023015"/>
    </source>
</evidence>
<dbReference type="CDD" id="cd14702">
    <property type="entry name" value="bZIP_plant_GBF1"/>
    <property type="match status" value="1"/>
</dbReference>
<sequence length="159" mass="18683">MLGFLFVLFEIRGSEANMSPNKLNWRFRWKQPNSSAASKIVVLPTMMRNEEMTNENLVQIARVLRRDMTHMRRQSNRASARRSRLCRQAECAGCAEVHTRLQALRMENQFLRESLRWLYDEWDKISYANMLMKGELSKLAGPEKLPELDVFLRSPFTEG</sequence>
<dbReference type="EMBL" id="LEKV01004399">
    <property type="protein sequence ID" value="KVH95126.1"/>
    <property type="molecule type" value="Genomic_DNA"/>
</dbReference>
<accession>A0A118JWE9</accession>
<dbReference type="GO" id="GO:0003677">
    <property type="term" value="F:DNA binding"/>
    <property type="evidence" value="ECO:0007669"/>
    <property type="project" value="UniProtKB-KW"/>
</dbReference>
<name>A0A118JWE9_CYNCS</name>
<evidence type="ECO:0000313" key="8">
    <source>
        <dbReference type="EMBL" id="KVH95126.1"/>
    </source>
</evidence>
<feature type="signal peptide" evidence="6">
    <location>
        <begin position="1"/>
        <end position="16"/>
    </location>
</feature>
<organism evidence="8 9">
    <name type="scientific">Cynara cardunculus var. scolymus</name>
    <name type="common">Globe artichoke</name>
    <name type="synonym">Cynara scolymus</name>
    <dbReference type="NCBI Taxonomy" id="59895"/>
    <lineage>
        <taxon>Eukaryota</taxon>
        <taxon>Viridiplantae</taxon>
        <taxon>Streptophyta</taxon>
        <taxon>Embryophyta</taxon>
        <taxon>Tracheophyta</taxon>
        <taxon>Spermatophyta</taxon>
        <taxon>Magnoliopsida</taxon>
        <taxon>eudicotyledons</taxon>
        <taxon>Gunneridae</taxon>
        <taxon>Pentapetalae</taxon>
        <taxon>asterids</taxon>
        <taxon>campanulids</taxon>
        <taxon>Asterales</taxon>
        <taxon>Asteraceae</taxon>
        <taxon>Carduoideae</taxon>
        <taxon>Cardueae</taxon>
        <taxon>Carduinae</taxon>
        <taxon>Cynara</taxon>
    </lineage>
</organism>
<proteinExistence type="predicted"/>
<feature type="chain" id="PRO_5007159741" evidence="6">
    <location>
        <begin position="17"/>
        <end position="159"/>
    </location>
</feature>
<evidence type="ECO:0000256" key="6">
    <source>
        <dbReference type="SAM" id="SignalP"/>
    </source>
</evidence>
<dbReference type="STRING" id="59895.A0A118JWE9"/>
<dbReference type="InterPro" id="IPR004827">
    <property type="entry name" value="bZIP"/>
</dbReference>
<dbReference type="InterPro" id="IPR045314">
    <property type="entry name" value="bZIP_plant_GBF1"/>
</dbReference>
<comment type="subcellular location">
    <subcellularLocation>
        <location evidence="1">Nucleus</location>
    </subcellularLocation>
</comment>
<dbReference type="Proteomes" id="UP000243975">
    <property type="component" value="Unassembled WGS sequence"/>
</dbReference>
<reference evidence="8 9" key="1">
    <citation type="journal article" date="2016" name="Sci. Rep.">
        <title>The genome sequence of the outbreeding globe artichoke constructed de novo incorporating a phase-aware low-pass sequencing strategy of F1 progeny.</title>
        <authorList>
            <person name="Scaglione D."/>
            <person name="Reyes-Chin-Wo S."/>
            <person name="Acquadro A."/>
            <person name="Froenicke L."/>
            <person name="Portis E."/>
            <person name="Beitel C."/>
            <person name="Tirone M."/>
            <person name="Mauro R."/>
            <person name="Lo Monaco A."/>
            <person name="Mauromicale G."/>
            <person name="Faccioli P."/>
            <person name="Cattivelli L."/>
            <person name="Rieseberg L."/>
            <person name="Michelmore R."/>
            <person name="Lanteri S."/>
        </authorList>
    </citation>
    <scope>NUCLEOTIDE SEQUENCE [LARGE SCALE GENOMIC DNA]</scope>
    <source>
        <strain evidence="8">2C</strain>
    </source>
</reference>
<dbReference type="Pfam" id="PF00170">
    <property type="entry name" value="bZIP_1"/>
    <property type="match status" value="1"/>
</dbReference>
<evidence type="ECO:0000313" key="9">
    <source>
        <dbReference type="Proteomes" id="UP000243975"/>
    </source>
</evidence>
<keyword evidence="3" id="KW-0238">DNA-binding</keyword>
<feature type="domain" description="BZIP" evidence="7">
    <location>
        <begin position="72"/>
        <end position="125"/>
    </location>
</feature>
<dbReference type="OrthoDB" id="10427046at2759"/>
<keyword evidence="4" id="KW-0804">Transcription</keyword>
<keyword evidence="9" id="KW-1185">Reference proteome</keyword>
<dbReference type="GO" id="GO:0003700">
    <property type="term" value="F:DNA-binding transcription factor activity"/>
    <property type="evidence" value="ECO:0007669"/>
    <property type="project" value="InterPro"/>
</dbReference>
<comment type="caution">
    <text evidence="8">The sequence shown here is derived from an EMBL/GenBank/DDBJ whole genome shotgun (WGS) entry which is preliminary data.</text>
</comment>
<gene>
    <name evidence="8" type="ORF">Ccrd_002841</name>
</gene>
<evidence type="ECO:0000256" key="4">
    <source>
        <dbReference type="ARBA" id="ARBA00023163"/>
    </source>
</evidence>
<dbReference type="GO" id="GO:0005634">
    <property type="term" value="C:nucleus"/>
    <property type="evidence" value="ECO:0007669"/>
    <property type="project" value="UniProtKB-SubCell"/>
</dbReference>
<dbReference type="AlphaFoldDB" id="A0A118JWE9"/>